<sequence>MKKVWMPLALSLALSACAIPQQQAVPRVPFPVAEYDALPKTGTGSLTGQVFMRTVGGDVKFGAGSDVHLQPLTSYTQQWYDVNYLGGQPLAPADPRASQGLLTTQADGNGNFSFSNVPPGKYFLSSTVNWQAPSQYGLLPQGGVIAKVITMSNGTQAREMLTK</sequence>
<proteinExistence type="predicted"/>
<dbReference type="Proteomes" id="UP000196082">
    <property type="component" value="Unassembled WGS sequence"/>
</dbReference>
<accession>A0A1Y3KRA8</accession>
<dbReference type="PROSITE" id="PS51257">
    <property type="entry name" value="PROKAR_LIPOPROTEIN"/>
    <property type="match status" value="1"/>
</dbReference>
<dbReference type="EMBL" id="NFSB01000084">
    <property type="protein sequence ID" value="OUM28408.1"/>
    <property type="molecule type" value="Genomic_DNA"/>
</dbReference>
<keyword evidence="1" id="KW-0732">Signal</keyword>
<organism evidence="2 3">
    <name type="scientific">Pseudomonas putida</name>
    <name type="common">Arthrobacter siderocapsulatus</name>
    <dbReference type="NCBI Taxonomy" id="303"/>
    <lineage>
        <taxon>Bacteria</taxon>
        <taxon>Pseudomonadati</taxon>
        <taxon>Pseudomonadota</taxon>
        <taxon>Gammaproteobacteria</taxon>
        <taxon>Pseudomonadales</taxon>
        <taxon>Pseudomonadaceae</taxon>
        <taxon>Pseudomonas</taxon>
    </lineage>
</organism>
<name>A0A1Y3KRA8_PSEPU</name>
<gene>
    <name evidence="2" type="ORF">B8W72_20780</name>
</gene>
<evidence type="ECO:0000313" key="3">
    <source>
        <dbReference type="Proteomes" id="UP000196082"/>
    </source>
</evidence>
<reference evidence="2 3" key="1">
    <citation type="submission" date="2017-05" db="EMBL/GenBank/DDBJ databases">
        <title>Whole genome sequence of Pseudomonas putida isolate 1312 commercialized as a biostimulant.</title>
        <authorList>
            <person name="Crovadore J."/>
            <person name="Blanc P."/>
            <person name="Chablais R."/>
            <person name="Cochard B."/>
            <person name="Grizard D."/>
            <person name="Lefort F."/>
        </authorList>
    </citation>
    <scope>NUCLEOTIDE SEQUENCE [LARGE SCALE GENOMIC DNA]</scope>
    <source>
        <strain evidence="2 3">1312</strain>
    </source>
</reference>
<comment type="caution">
    <text evidence="2">The sequence shown here is derived from an EMBL/GenBank/DDBJ whole genome shotgun (WGS) entry which is preliminary data.</text>
</comment>
<evidence type="ECO:0008006" key="4">
    <source>
        <dbReference type="Google" id="ProtNLM"/>
    </source>
</evidence>
<feature type="chain" id="PRO_5011966042" description="Carboxypeptidase regulatory-like domain-containing protein" evidence="1">
    <location>
        <begin position="19"/>
        <end position="163"/>
    </location>
</feature>
<dbReference type="SUPFAM" id="SSF117074">
    <property type="entry name" value="Hypothetical protein PA1324"/>
    <property type="match status" value="1"/>
</dbReference>
<feature type="signal peptide" evidence="1">
    <location>
        <begin position="1"/>
        <end position="18"/>
    </location>
</feature>
<dbReference type="AlphaFoldDB" id="A0A1Y3KRA8"/>
<evidence type="ECO:0000256" key="1">
    <source>
        <dbReference type="SAM" id="SignalP"/>
    </source>
</evidence>
<protein>
    <recommendedName>
        <fullName evidence="4">Carboxypeptidase regulatory-like domain-containing protein</fullName>
    </recommendedName>
</protein>
<evidence type="ECO:0000313" key="2">
    <source>
        <dbReference type="EMBL" id="OUM28408.1"/>
    </source>
</evidence>